<accession>A0A1Z5TLH6</accession>
<evidence type="ECO:0000256" key="3">
    <source>
        <dbReference type="ARBA" id="ARBA00023242"/>
    </source>
</evidence>
<keyword evidence="1" id="KW-0880">Kelch repeat</keyword>
<evidence type="ECO:0000256" key="2">
    <source>
        <dbReference type="ARBA" id="ARBA00022737"/>
    </source>
</evidence>
<sequence>MAFPLGVLASTAASNTNDHTGSGSVRRKKAPRDTKSGESSRQGLPLDSNSVRSTQSPRKPVWKPAKKHQKSLSAKALASNKRARSGPDEDPTTPPPGCLEGNQQLSFTSEAKAEQQPAVQVFELPETSPRGSSTTRPKHIPIVIPKYDHLARDHTEAPSRSTPALQLEAKEKSTAAAKVPQPPRYKLASYGPTPETRTFERATPRHVEIQIPSWAQPVLKQSATPPSLDLSYSTFIDPFLDGQALSPPDMSQPTPDSSWSETVDSNTSAPTSNQPYANRSQSGSQSNLISAASSQTSLVGLQAAYESASASEADSSHEDAGPSHSGAHSGPGQAHPPMTPSGTNTANLSGLVCNVHRTTGREPHPLVGATTTVLGDKLYVFGGRRLSRTKQQLTSNLYELDLIRRHWTKLEVKGDIPPPRYFHSVCPLGDTKLVCYGGMSPAQTQPTESDGQPEVIVMSDIHIYDVPSRTWTKINTAESPQGRYAHCAAILPSAAVFASSSAPTSAMHHNPSGNDPNAGQLGVALDGAGGAEMVVVGGQDSSNHYIEQVSVFNLRNLKWTGTNGMGRSCGAYRSVVTPLTTMSASQIGAGPHAPKDLNEDEDDSASIGSGAPMLVYSNYNFLDVKLELQVRLTDGSLTEKHMHSGVSPPGLRFPNGGVIDNHFVVSGTFLTSSKQEYALWALDLRTLTWSRIDAGGSIFSQGSWNRGVLWNRRNSFVILGNRKRNLVDDYNNRRINFSNMCVVELEAFGLYDNPRRCEPMSSYVSASGNVPQSPYDATAAGRRLAAAAEDLGTLSLTFRELADMDFLAIDGTRIPVNSRLIARRWGRHFIELLKESAAATSDAVTETSTLRPGAGSHPSRNSSITITPSVTSGATTLTNNSHSEMPDARGNPPSARSRLFYLPHTAMTLQALLHFLYTSTLPMPSSPLATPQVYCSLLQLARPYRVDGLLEAVIQRLHESLDGRNAAAIFNAAAMAAGGGDGVQFASTHVARRDGHFPVRSASLAGMEGLMNGVTRGASGLRIDTDMANGRGTRNTIRPGQTALTEESTDDESMPGSAATASSMSGSEHSLSSRSLAGGDSEVWNGSLSAVNCRSANFPCETRARLSKQATPRSYVQYLEARVRQLEGEHENSWSSRGVSSRDSPYGEDTLRRMGSPANGHKNRSFHGLPDFLTLRELGTHVTDEDGFSRYMGPSSGVAFTAKVLEELLGDDQPSDTDFYSLFNLDDLTRGQHLADADAMLWQIQPDPLPERAEADRVIDLFFLFTERVFPVLHQPTFRGVVDLIYEEGGKGSVPAEQFELLAQFYFTMSIGYCFDMQRSREDRNRDQIRALQYACRCHISRLHWRVDGLARLQTLALHSYALIMLRQRSQAMRISAMANMAALEVGLHHDGKQFKGNPLETEMRRRVFWCVFMLHLFNSSLQGLPRALHEADITIAEPSDIDDEHLTPTEVLNHVPARTKIHRFVTMCRLCRILSRVMDVLYTHNKRKQASTRIEQMNRLCCEHLLDQLDFSYTEIPDDLPEADAQDPAEQAILASYANEQILYQYIRWLIHRPGLAFGRSEPQFAACLQTATDAACKLLNTANTYKEVVAFIKCTPGAHPLTLFVAALTPLFRTYLIRSKGGTINAMPGAGDEDHQACRHAINVLRYAQWDYADQARRAQLEYLVAKVFEGRPAQPSRINSDQSRSTWQTTTSGGNSSGSETQQFNFSAAHPISYTEQQIEHMTAHDDLRSFVHEAFSPTADPWAGFGTGWGQTPKGI</sequence>
<dbReference type="InterPro" id="IPR011333">
    <property type="entry name" value="SKP1/BTB/POZ_sf"/>
</dbReference>
<feature type="region of interest" description="Disordered" evidence="4">
    <location>
        <begin position="841"/>
        <end position="896"/>
    </location>
</feature>
<dbReference type="OrthoDB" id="10001928at2759"/>
<gene>
    <name evidence="6" type="ORF">BTJ68_03742</name>
</gene>
<feature type="compositionally biased region" description="Polar residues" evidence="4">
    <location>
        <begin position="1032"/>
        <end position="1046"/>
    </location>
</feature>
<dbReference type="GO" id="GO:0003677">
    <property type="term" value="F:DNA binding"/>
    <property type="evidence" value="ECO:0007669"/>
    <property type="project" value="InterPro"/>
</dbReference>
<dbReference type="Pfam" id="PF24681">
    <property type="entry name" value="Kelch_KLHDC2_KLHL20_DRC7"/>
    <property type="match status" value="1"/>
</dbReference>
<evidence type="ECO:0000256" key="1">
    <source>
        <dbReference type="ARBA" id="ARBA00022441"/>
    </source>
</evidence>
<feature type="compositionally biased region" description="Low complexity" evidence="4">
    <location>
        <begin position="322"/>
        <end position="335"/>
    </location>
</feature>
<feature type="compositionally biased region" description="Low complexity" evidence="4">
    <location>
        <begin position="1133"/>
        <end position="1144"/>
    </location>
</feature>
<feature type="compositionally biased region" description="Polar residues" evidence="4">
    <location>
        <begin position="249"/>
        <end position="289"/>
    </location>
</feature>
<feature type="compositionally biased region" description="Low complexity" evidence="4">
    <location>
        <begin position="1054"/>
        <end position="1075"/>
    </location>
</feature>
<feature type="region of interest" description="Disordered" evidence="4">
    <location>
        <begin position="1676"/>
        <end position="1705"/>
    </location>
</feature>
<feature type="compositionally biased region" description="Low complexity" evidence="4">
    <location>
        <begin position="1688"/>
        <end position="1705"/>
    </location>
</feature>
<dbReference type="Gene3D" id="2.120.10.80">
    <property type="entry name" value="Kelch-type beta propeller"/>
    <property type="match status" value="1"/>
</dbReference>
<dbReference type="GO" id="GO:0008270">
    <property type="term" value="F:zinc ion binding"/>
    <property type="evidence" value="ECO:0007669"/>
    <property type="project" value="InterPro"/>
</dbReference>
<feature type="compositionally biased region" description="Basic and acidic residues" evidence="4">
    <location>
        <begin position="146"/>
        <end position="157"/>
    </location>
</feature>
<keyword evidence="7" id="KW-1185">Reference proteome</keyword>
<dbReference type="VEuPathDB" id="FungiDB:BTJ68_03742"/>
<dbReference type="InterPro" id="IPR015915">
    <property type="entry name" value="Kelch-typ_b-propeller"/>
</dbReference>
<dbReference type="SUPFAM" id="SSF117281">
    <property type="entry name" value="Kelch motif"/>
    <property type="match status" value="1"/>
</dbReference>
<dbReference type="PANTHER" id="PTHR43503:SF2">
    <property type="entry name" value="NEGATIVE REGULATOR OF SPORULATION MDS3-RELATED"/>
    <property type="match status" value="1"/>
</dbReference>
<dbReference type="GO" id="GO:0006351">
    <property type="term" value="P:DNA-templated transcription"/>
    <property type="evidence" value="ECO:0007669"/>
    <property type="project" value="InterPro"/>
</dbReference>
<dbReference type="Gene3D" id="3.30.710.10">
    <property type="entry name" value="Potassium Channel Kv1.1, Chain A"/>
    <property type="match status" value="1"/>
</dbReference>
<dbReference type="GO" id="GO:0045454">
    <property type="term" value="P:cell redox homeostasis"/>
    <property type="evidence" value="ECO:0007669"/>
    <property type="project" value="TreeGrafter"/>
</dbReference>
<dbReference type="Pfam" id="PF04082">
    <property type="entry name" value="Fungal_trans"/>
    <property type="match status" value="1"/>
</dbReference>
<dbReference type="CDD" id="cd14723">
    <property type="entry name" value="ZIP_Ppr1"/>
    <property type="match status" value="1"/>
</dbReference>
<evidence type="ECO:0000256" key="4">
    <source>
        <dbReference type="SAM" id="MobiDB-lite"/>
    </source>
</evidence>
<dbReference type="InParanoid" id="A0A1Z5TLH6"/>
<feature type="compositionally biased region" description="Polar residues" evidence="4">
    <location>
        <begin position="841"/>
        <end position="850"/>
    </location>
</feature>
<comment type="caution">
    <text evidence="6">The sequence shown here is derived from an EMBL/GenBank/DDBJ whole genome shotgun (WGS) entry which is preliminary data.</text>
</comment>
<feature type="region of interest" description="Disordered" evidence="4">
    <location>
        <begin position="1"/>
        <end position="204"/>
    </location>
</feature>
<feature type="compositionally biased region" description="Polar residues" evidence="4">
    <location>
        <begin position="858"/>
        <end position="883"/>
    </location>
</feature>
<feature type="domain" description="Xylanolytic transcriptional activator regulatory" evidence="5">
    <location>
        <begin position="1372"/>
        <end position="1445"/>
    </location>
</feature>
<dbReference type="InterPro" id="IPR007219">
    <property type="entry name" value="XnlR_reg_dom"/>
</dbReference>
<dbReference type="PANTHER" id="PTHR43503">
    <property type="entry name" value="MCG48959-RELATED"/>
    <property type="match status" value="1"/>
</dbReference>
<evidence type="ECO:0000313" key="7">
    <source>
        <dbReference type="Proteomes" id="UP000194280"/>
    </source>
</evidence>
<organism evidence="6 7">
    <name type="scientific">Hortaea werneckii EXF-2000</name>
    <dbReference type="NCBI Taxonomy" id="1157616"/>
    <lineage>
        <taxon>Eukaryota</taxon>
        <taxon>Fungi</taxon>
        <taxon>Dikarya</taxon>
        <taxon>Ascomycota</taxon>
        <taxon>Pezizomycotina</taxon>
        <taxon>Dothideomycetes</taxon>
        <taxon>Dothideomycetidae</taxon>
        <taxon>Mycosphaerellales</taxon>
        <taxon>Teratosphaeriaceae</taxon>
        <taxon>Hortaea</taxon>
    </lineage>
</organism>
<evidence type="ECO:0000259" key="5">
    <source>
        <dbReference type="SMART" id="SM00906"/>
    </source>
</evidence>
<dbReference type="CDD" id="cd12148">
    <property type="entry name" value="fungal_TF_MHR"/>
    <property type="match status" value="1"/>
</dbReference>
<protein>
    <recommendedName>
        <fullName evidence="5">Xylanolytic transcriptional activator regulatory domain-containing protein</fullName>
    </recommendedName>
</protein>
<keyword evidence="2" id="KW-0677">Repeat</keyword>
<dbReference type="GO" id="GO:0005829">
    <property type="term" value="C:cytosol"/>
    <property type="evidence" value="ECO:0007669"/>
    <property type="project" value="TreeGrafter"/>
</dbReference>
<dbReference type="STRING" id="1157616.A0A1Z5TLH6"/>
<dbReference type="GO" id="GO:0005739">
    <property type="term" value="C:mitochondrion"/>
    <property type="evidence" value="ECO:0007669"/>
    <property type="project" value="TreeGrafter"/>
</dbReference>
<name>A0A1Z5TLH6_HORWE</name>
<feature type="compositionally biased region" description="Polar residues" evidence="4">
    <location>
        <begin position="11"/>
        <end position="23"/>
    </location>
</feature>
<evidence type="ECO:0000313" key="6">
    <source>
        <dbReference type="EMBL" id="OTA36886.1"/>
    </source>
</evidence>
<feature type="compositionally biased region" description="Polar residues" evidence="4">
    <location>
        <begin position="39"/>
        <end position="57"/>
    </location>
</feature>
<dbReference type="SMART" id="SM00906">
    <property type="entry name" value="Fungal_trans"/>
    <property type="match status" value="1"/>
</dbReference>
<feature type="region of interest" description="Disordered" evidence="4">
    <location>
        <begin position="1128"/>
        <end position="1147"/>
    </location>
</feature>
<dbReference type="Proteomes" id="UP000194280">
    <property type="component" value="Unassembled WGS sequence"/>
</dbReference>
<proteinExistence type="predicted"/>
<feature type="region of interest" description="Disordered" evidence="4">
    <location>
        <begin position="308"/>
        <end position="348"/>
    </location>
</feature>
<dbReference type="EMBL" id="MUNK01000026">
    <property type="protein sequence ID" value="OTA36886.1"/>
    <property type="molecule type" value="Genomic_DNA"/>
</dbReference>
<keyword evidence="3" id="KW-0539">Nucleus</keyword>
<feature type="compositionally biased region" description="Basic residues" evidence="4">
    <location>
        <begin position="60"/>
        <end position="70"/>
    </location>
</feature>
<feature type="region of interest" description="Disordered" evidence="4">
    <location>
        <begin position="586"/>
        <end position="605"/>
    </location>
</feature>
<reference evidence="6 7" key="1">
    <citation type="submission" date="2017-01" db="EMBL/GenBank/DDBJ databases">
        <title>The recent genome duplication of the halophilic yeast Hortaea werneckii: insights from long-read sequencing.</title>
        <authorList>
            <person name="Sinha S."/>
            <person name="Flibotte S."/>
            <person name="Neira M."/>
            <person name="Lenassi M."/>
            <person name="Gostincar C."/>
            <person name="Stajich J.E."/>
            <person name="Nislow C.E."/>
        </authorList>
    </citation>
    <scope>NUCLEOTIDE SEQUENCE [LARGE SCALE GENOMIC DNA]</scope>
    <source>
        <strain evidence="6 7">EXF-2000</strain>
    </source>
</reference>
<feature type="region of interest" description="Disordered" evidence="4">
    <location>
        <begin position="1023"/>
        <end position="1077"/>
    </location>
</feature>
<feature type="region of interest" description="Disordered" evidence="4">
    <location>
        <begin position="241"/>
        <end position="289"/>
    </location>
</feature>